<dbReference type="PANTHER" id="PTHR48423">
    <property type="entry name" value="INTERLEUKIN-27 RECEPTOR SUBUNIT ALPHA"/>
    <property type="match status" value="1"/>
</dbReference>
<evidence type="ECO:0000256" key="11">
    <source>
        <dbReference type="SAM" id="Phobius"/>
    </source>
</evidence>
<dbReference type="Proteomes" id="UP000824540">
    <property type="component" value="Unassembled WGS sequence"/>
</dbReference>
<protein>
    <recommendedName>
        <fullName evidence="13">Fibronectin type-III domain-containing protein</fullName>
    </recommendedName>
</protein>
<dbReference type="PROSITE" id="PS50853">
    <property type="entry name" value="FN3"/>
    <property type="match status" value="3"/>
</dbReference>
<dbReference type="InterPro" id="IPR036116">
    <property type="entry name" value="FN3_sf"/>
</dbReference>
<proteinExistence type="inferred from homology"/>
<dbReference type="InterPro" id="IPR013783">
    <property type="entry name" value="Ig-like_fold"/>
</dbReference>
<dbReference type="PROSITE" id="PS01353">
    <property type="entry name" value="HEMATOPO_REC_L_F2"/>
    <property type="match status" value="1"/>
</dbReference>
<evidence type="ECO:0000313" key="14">
    <source>
        <dbReference type="EMBL" id="KAG9351050.1"/>
    </source>
</evidence>
<comment type="subcellular location">
    <subcellularLocation>
        <location evidence="1">Membrane</location>
        <topology evidence="1">Single-pass type I membrane protein</topology>
    </subcellularLocation>
</comment>
<keyword evidence="6 11" id="KW-1133">Transmembrane helix</keyword>
<dbReference type="Gene3D" id="2.60.40.10">
    <property type="entry name" value="Immunoglobulins"/>
    <property type="match status" value="5"/>
</dbReference>
<dbReference type="SMART" id="SM00060">
    <property type="entry name" value="FN3"/>
    <property type="match status" value="4"/>
</dbReference>
<evidence type="ECO:0000256" key="1">
    <source>
        <dbReference type="ARBA" id="ARBA00004479"/>
    </source>
</evidence>
<dbReference type="Pfam" id="PF00041">
    <property type="entry name" value="fn3"/>
    <property type="match status" value="1"/>
</dbReference>
<feature type="domain" description="Fibronectin type-III" evidence="13">
    <location>
        <begin position="382"/>
        <end position="481"/>
    </location>
</feature>
<keyword evidence="8" id="KW-1015">Disulfide bond</keyword>
<dbReference type="PANTHER" id="PTHR48423:SF1">
    <property type="entry name" value="INTERLEUKIN-27 RECEPTOR SUBUNIT ALPHA"/>
    <property type="match status" value="1"/>
</dbReference>
<evidence type="ECO:0000259" key="13">
    <source>
        <dbReference type="PROSITE" id="PS50853"/>
    </source>
</evidence>
<dbReference type="EMBL" id="JAFBMS010000007">
    <property type="protein sequence ID" value="KAG9351050.1"/>
    <property type="molecule type" value="Genomic_DNA"/>
</dbReference>
<dbReference type="SUPFAM" id="SSF49265">
    <property type="entry name" value="Fibronectin type III"/>
    <property type="match status" value="3"/>
</dbReference>
<evidence type="ECO:0000256" key="2">
    <source>
        <dbReference type="ARBA" id="ARBA00008921"/>
    </source>
</evidence>
<dbReference type="OrthoDB" id="10005435at2759"/>
<name>A0A8T2PFZ8_9TELE</name>
<evidence type="ECO:0000256" key="9">
    <source>
        <dbReference type="ARBA" id="ARBA00023170"/>
    </source>
</evidence>
<accession>A0A8T2PFZ8</accession>
<dbReference type="InterPro" id="IPR003961">
    <property type="entry name" value="FN3_dom"/>
</dbReference>
<feature type="domain" description="Fibronectin type-III" evidence="13">
    <location>
        <begin position="482"/>
        <end position="581"/>
    </location>
</feature>
<keyword evidence="7 11" id="KW-0472">Membrane</keyword>
<gene>
    <name evidence="14" type="ORF">JZ751_024940</name>
</gene>
<keyword evidence="3 11" id="KW-0812">Transmembrane</keyword>
<dbReference type="CDD" id="cd00063">
    <property type="entry name" value="FN3"/>
    <property type="match status" value="3"/>
</dbReference>
<dbReference type="GO" id="GO:0004896">
    <property type="term" value="F:cytokine receptor activity"/>
    <property type="evidence" value="ECO:0007669"/>
    <property type="project" value="InterPro"/>
</dbReference>
<feature type="domain" description="Fibronectin type-III" evidence="13">
    <location>
        <begin position="218"/>
        <end position="309"/>
    </location>
</feature>
<keyword evidence="9" id="KW-0675">Receptor</keyword>
<dbReference type="AlphaFoldDB" id="A0A8T2PFZ8"/>
<feature type="transmembrane region" description="Helical" evidence="11">
    <location>
        <begin position="585"/>
        <end position="606"/>
    </location>
</feature>
<feature type="chain" id="PRO_5035917358" description="Fibronectin type-III domain-containing protein" evidence="12">
    <location>
        <begin position="26"/>
        <end position="801"/>
    </location>
</feature>
<feature type="signal peptide" evidence="12">
    <location>
        <begin position="1"/>
        <end position="25"/>
    </location>
</feature>
<keyword evidence="4 12" id="KW-0732">Signal</keyword>
<evidence type="ECO:0000256" key="12">
    <source>
        <dbReference type="SAM" id="SignalP"/>
    </source>
</evidence>
<sequence>MPSLCGSLPIFTLVTLLCGITAATGGSSCTAYSDVGTVVQLGASFHVYCIFNMTIKDPCTGKKSIHINKTEIESRTTSADPGTTKLFAKVPNITGSSVLACRCITASNNPEICGIDLTAGYPPLQPQNLKCVQKGEYGNVTCSWEKGRETRLSTSWELWVRTIAPNGAVEVRSIPGNGSANFSVSQPLAQYFVWINESNRLGSVVSKLLSFSLSDIAMPLPPVIRGLECSARCCVLHWDRRQGPLLMQIRHRETQGNWTTRQFTANSNSTWDITDLQAFTEYEVQARCKLIPERGVWSDWSVSVTTWTDEEGKSEAGGRIMGYKLEVDDELKGSNTQNLSHSSACWEITCTRCTVTLSVYNSKGHSPPASMTLPLLEDPGLAPQNIRWEKHSDNSIAISWRQPATAEVVKGYLVEWYPANRKQRGFMWKRVHQKINAHNQLKTVIRENIQPAECYQGGVYALYERKIGKKSFTGVSTVDSVPTQGPILTTVKAEEGRVTLTWTAIPWEHQKGCLKKYTIYLERTRDKNIQIFGLMAPYKTNHSISPDLQPGEKYNLSMTGWTSAGEGQRSSTWPFFYPHQADQQIALVLAFGICTFIVCLVFMSLCHISSVRQRVSTCCFCLMPDIIPDPANSKWAKECVGAKGEVILDHQLYLGDSSLSEEPLTVEVQEFQKPWTSVSPDPCRTSPPSVDTDDLHLLLQPSRSPQEISPLYQGQLTCSYIKSFSHESDSSEQTQESRSTDVTVDYISSHGMLGDGGDTAAEDECLEDFFPCPQSPFLDAVFPCGGKLTLDAVKIDCSFLD</sequence>
<evidence type="ECO:0000256" key="8">
    <source>
        <dbReference type="ARBA" id="ARBA00023157"/>
    </source>
</evidence>
<evidence type="ECO:0000256" key="4">
    <source>
        <dbReference type="ARBA" id="ARBA00022729"/>
    </source>
</evidence>
<evidence type="ECO:0000256" key="5">
    <source>
        <dbReference type="ARBA" id="ARBA00022737"/>
    </source>
</evidence>
<dbReference type="InterPro" id="IPR003529">
    <property type="entry name" value="Hematopoietin_rcpt_Gp130_CS"/>
</dbReference>
<evidence type="ECO:0000256" key="10">
    <source>
        <dbReference type="ARBA" id="ARBA00023180"/>
    </source>
</evidence>
<keyword evidence="5" id="KW-0677">Repeat</keyword>
<evidence type="ECO:0000256" key="3">
    <source>
        <dbReference type="ARBA" id="ARBA00022692"/>
    </source>
</evidence>
<keyword evidence="10" id="KW-0325">Glycoprotein</keyword>
<reference evidence="14" key="1">
    <citation type="thesis" date="2021" institute="BYU ScholarsArchive" country="Provo, UT, USA">
        <title>Applications of and Algorithms for Genome Assembly and Genomic Analyses with an Emphasis on Marine Teleosts.</title>
        <authorList>
            <person name="Pickett B.D."/>
        </authorList>
    </citation>
    <scope>NUCLEOTIDE SEQUENCE</scope>
    <source>
        <strain evidence="14">HI-2016</strain>
    </source>
</reference>
<evidence type="ECO:0000256" key="7">
    <source>
        <dbReference type="ARBA" id="ARBA00023136"/>
    </source>
</evidence>
<comment type="similarity">
    <text evidence="2">Belongs to the type I cytokine receptor family. Type 2 subfamily.</text>
</comment>
<organism evidence="14 15">
    <name type="scientific">Albula glossodonta</name>
    <name type="common">roundjaw bonefish</name>
    <dbReference type="NCBI Taxonomy" id="121402"/>
    <lineage>
        <taxon>Eukaryota</taxon>
        <taxon>Metazoa</taxon>
        <taxon>Chordata</taxon>
        <taxon>Craniata</taxon>
        <taxon>Vertebrata</taxon>
        <taxon>Euteleostomi</taxon>
        <taxon>Actinopterygii</taxon>
        <taxon>Neopterygii</taxon>
        <taxon>Teleostei</taxon>
        <taxon>Albuliformes</taxon>
        <taxon>Albulidae</taxon>
        <taxon>Albula</taxon>
    </lineage>
</organism>
<keyword evidence="15" id="KW-1185">Reference proteome</keyword>
<dbReference type="InterPro" id="IPR052672">
    <property type="entry name" value="Type1_Cytokine_Rcpt_Type2"/>
</dbReference>
<comment type="caution">
    <text evidence="14">The sequence shown here is derived from an EMBL/GenBank/DDBJ whole genome shotgun (WGS) entry which is preliminary data.</text>
</comment>
<dbReference type="GO" id="GO:0005886">
    <property type="term" value="C:plasma membrane"/>
    <property type="evidence" value="ECO:0007669"/>
    <property type="project" value="UniProtKB-ARBA"/>
</dbReference>
<evidence type="ECO:0000313" key="15">
    <source>
        <dbReference type="Proteomes" id="UP000824540"/>
    </source>
</evidence>
<evidence type="ECO:0000256" key="6">
    <source>
        <dbReference type="ARBA" id="ARBA00022989"/>
    </source>
</evidence>